<dbReference type="Proteomes" id="UP000029462">
    <property type="component" value="Unassembled WGS sequence"/>
</dbReference>
<protein>
    <submittedName>
        <fullName evidence="2">Uncharacterized protein</fullName>
    </submittedName>
</protein>
<feature type="transmembrane region" description="Helical" evidence="1">
    <location>
        <begin position="68"/>
        <end position="92"/>
    </location>
</feature>
<proteinExistence type="predicted"/>
<keyword evidence="1" id="KW-0472">Membrane</keyword>
<evidence type="ECO:0000313" key="2">
    <source>
        <dbReference type="EMBL" id="GAL60183.1"/>
    </source>
</evidence>
<gene>
    <name evidence="2" type="ORF">EV102420_31_00100</name>
</gene>
<sequence length="99" mass="11549">MYYAQGFTLTPLYQFYASMGFLGSFGMAYYFCRLKKNKKVIFPPENKESIVVFLNKINPTYTAWLKKYYLACLIALFIYSIFIILSILKIALLKLDIIA</sequence>
<accession>A0A090V7R5</accession>
<feature type="transmembrane region" description="Helical" evidence="1">
    <location>
        <begin position="12"/>
        <end position="32"/>
    </location>
</feature>
<reference evidence="2 3" key="1">
    <citation type="submission" date="2014-09" db="EMBL/GenBank/DDBJ databases">
        <title>Whole genome shotgun sequence of Escherichia vulneris NBRC 102420.</title>
        <authorList>
            <person name="Yoshida Y."/>
            <person name="Hosoyama A."/>
            <person name="Tsuchikane K."/>
            <person name="Ohji S."/>
            <person name="Ichikawa N."/>
            <person name="Kimura A."/>
            <person name="Yamazoe A."/>
            <person name="Ezaki T."/>
            <person name="Fujita N."/>
        </authorList>
    </citation>
    <scope>NUCLEOTIDE SEQUENCE [LARGE SCALE GENOMIC DNA]</scope>
    <source>
        <strain evidence="2 3">NBRC 102420</strain>
    </source>
</reference>
<dbReference type="AlphaFoldDB" id="A0A090V7R5"/>
<keyword evidence="3" id="KW-1185">Reference proteome</keyword>
<name>A0A090V7R5_PSEVU</name>
<dbReference type="EMBL" id="BBMZ01000031">
    <property type="protein sequence ID" value="GAL60183.1"/>
    <property type="molecule type" value="Genomic_DNA"/>
</dbReference>
<keyword evidence="1" id="KW-1133">Transmembrane helix</keyword>
<evidence type="ECO:0000313" key="3">
    <source>
        <dbReference type="Proteomes" id="UP000029462"/>
    </source>
</evidence>
<keyword evidence="1" id="KW-0812">Transmembrane</keyword>
<evidence type="ECO:0000256" key="1">
    <source>
        <dbReference type="SAM" id="Phobius"/>
    </source>
</evidence>
<comment type="caution">
    <text evidence="2">The sequence shown here is derived from an EMBL/GenBank/DDBJ whole genome shotgun (WGS) entry which is preliminary data.</text>
</comment>
<organism evidence="2 3">
    <name type="scientific">Pseudescherichia vulneris NBRC 102420</name>
    <dbReference type="NCBI Taxonomy" id="1115515"/>
    <lineage>
        <taxon>Bacteria</taxon>
        <taxon>Pseudomonadati</taxon>
        <taxon>Pseudomonadota</taxon>
        <taxon>Gammaproteobacteria</taxon>
        <taxon>Enterobacterales</taxon>
        <taxon>Enterobacteriaceae</taxon>
        <taxon>Pseudescherichia</taxon>
    </lineage>
</organism>